<reference evidence="2" key="1">
    <citation type="journal article" date="2011" name="PLoS Genet.">
        <title>Genomic analysis of the necrotrophic fungal pathogens Sclerotinia sclerotiorum and Botrytis cinerea.</title>
        <authorList>
            <person name="Amselem J."/>
            <person name="Cuomo C.A."/>
            <person name="van Kan J.A."/>
            <person name="Viaud M."/>
            <person name="Benito E.P."/>
            <person name="Couloux A."/>
            <person name="Coutinho P.M."/>
            <person name="de Vries R.P."/>
            <person name="Dyer P.S."/>
            <person name="Fillinger S."/>
            <person name="Fournier E."/>
            <person name="Gout L."/>
            <person name="Hahn M."/>
            <person name="Kohn L."/>
            <person name="Lapalu N."/>
            <person name="Plummer K.M."/>
            <person name="Pradier J.M."/>
            <person name="Quevillon E."/>
            <person name="Sharon A."/>
            <person name="Simon A."/>
            <person name="ten Have A."/>
            <person name="Tudzynski B."/>
            <person name="Tudzynski P."/>
            <person name="Wincker P."/>
            <person name="Andrew M."/>
            <person name="Anthouard V."/>
            <person name="Beever R.E."/>
            <person name="Beffa R."/>
            <person name="Benoit I."/>
            <person name="Bouzid O."/>
            <person name="Brault B."/>
            <person name="Chen Z."/>
            <person name="Choquer M."/>
            <person name="Collemare J."/>
            <person name="Cotton P."/>
            <person name="Danchin E.G."/>
            <person name="Da Silva C."/>
            <person name="Gautier A."/>
            <person name="Giraud C."/>
            <person name="Giraud T."/>
            <person name="Gonzalez C."/>
            <person name="Grossetete S."/>
            <person name="Guldener U."/>
            <person name="Henrissat B."/>
            <person name="Howlett B.J."/>
            <person name="Kodira C."/>
            <person name="Kretschmer M."/>
            <person name="Lappartient A."/>
            <person name="Leroch M."/>
            <person name="Levis C."/>
            <person name="Mauceli E."/>
            <person name="Neuveglise C."/>
            <person name="Oeser B."/>
            <person name="Pearson M."/>
            <person name="Poulain J."/>
            <person name="Poussereau N."/>
            <person name="Quesneville H."/>
            <person name="Rascle C."/>
            <person name="Schumacher J."/>
            <person name="Segurens B."/>
            <person name="Sexton A."/>
            <person name="Silva E."/>
            <person name="Sirven C."/>
            <person name="Soanes D.M."/>
            <person name="Talbot N.J."/>
            <person name="Templeton M."/>
            <person name="Yandava C."/>
            <person name="Yarden O."/>
            <person name="Zeng Q."/>
            <person name="Rollins J.A."/>
            <person name="Lebrun M.H."/>
            <person name="Dickman M."/>
        </authorList>
    </citation>
    <scope>NUCLEOTIDE SEQUENCE [LARGE SCALE GENOMIC DNA]</scope>
    <source>
        <strain evidence="2">ATCC 18683 / 1980 / Ss-1</strain>
    </source>
</reference>
<protein>
    <submittedName>
        <fullName evidence="1">Uncharacterized protein</fullName>
    </submittedName>
</protein>
<keyword evidence="2" id="KW-1185">Reference proteome</keyword>
<dbReference type="GeneID" id="5483633"/>
<accession>A7F1Z5</accession>
<organism evidence="1 2">
    <name type="scientific">Sclerotinia sclerotiorum (strain ATCC 18683 / 1980 / Ss-1)</name>
    <name type="common">White mold</name>
    <name type="synonym">Whetzelinia sclerotiorum</name>
    <dbReference type="NCBI Taxonomy" id="665079"/>
    <lineage>
        <taxon>Eukaryota</taxon>
        <taxon>Fungi</taxon>
        <taxon>Dikarya</taxon>
        <taxon>Ascomycota</taxon>
        <taxon>Pezizomycotina</taxon>
        <taxon>Leotiomycetes</taxon>
        <taxon>Helotiales</taxon>
        <taxon>Sclerotiniaceae</taxon>
        <taxon>Sclerotinia</taxon>
    </lineage>
</organism>
<dbReference type="AlphaFoldDB" id="A7F1Z5"/>
<sequence>MSGDLDAALCTDDNDAKLPRYYFPFTHFGQLTAIKAALNEVSDWIATSLRGLAEHEQLTDDLNISLKSCHIIILLTVPKVDHLPSIPETLYSTYTAVQRSDSIEATKKAKLGPKAFNIKLLTDVRRLWVKQKSFDSAEYPQKSCQYHSDDPKATQLFDDLTLFVQLPELDLG</sequence>
<evidence type="ECO:0000313" key="2">
    <source>
        <dbReference type="Proteomes" id="UP000001312"/>
    </source>
</evidence>
<dbReference type="EMBL" id="CH476638">
    <property type="protein sequence ID" value="EDN95737.1"/>
    <property type="molecule type" value="Genomic_DNA"/>
</dbReference>
<dbReference type="InParanoid" id="A7F1Z5"/>
<proteinExistence type="predicted"/>
<dbReference type="RefSeq" id="XP_001587623.1">
    <property type="nucleotide sequence ID" value="XM_001587573.1"/>
</dbReference>
<name>A7F1Z5_SCLS1</name>
<dbReference type="KEGG" id="ssl:SS1G_11616"/>
<dbReference type="Proteomes" id="UP000001312">
    <property type="component" value="Unassembled WGS sequence"/>
</dbReference>
<evidence type="ECO:0000313" key="1">
    <source>
        <dbReference type="EMBL" id="EDN95737.1"/>
    </source>
</evidence>
<gene>
    <name evidence="1" type="ORF">SS1G_11616</name>
</gene>